<dbReference type="Gene3D" id="2.60.40.1180">
    <property type="entry name" value="Golgi alpha-mannosidase II"/>
    <property type="match status" value="1"/>
</dbReference>
<dbReference type="Gene3D" id="3.20.20.80">
    <property type="entry name" value="Glycosidases"/>
    <property type="match status" value="1"/>
</dbReference>
<dbReference type="SUPFAM" id="SSF51445">
    <property type="entry name" value="(Trans)glycosidases"/>
    <property type="match status" value="1"/>
</dbReference>
<dbReference type="InterPro" id="IPR013780">
    <property type="entry name" value="Glyco_hydro_b"/>
</dbReference>
<dbReference type="PANTHER" id="PTHR31776:SF0">
    <property type="entry name" value="ALPHA-L-ARABINOFURANOSIDASE 1"/>
    <property type="match status" value="1"/>
</dbReference>
<dbReference type="AlphaFoldDB" id="A0A7S3BW04"/>
<name>A0A7S3BW04_9EUKA</name>
<evidence type="ECO:0000259" key="1">
    <source>
        <dbReference type="Pfam" id="PF22848"/>
    </source>
</evidence>
<dbReference type="GO" id="GO:0046556">
    <property type="term" value="F:alpha-L-arabinofuranosidase activity"/>
    <property type="evidence" value="ECO:0007669"/>
    <property type="project" value="TreeGrafter"/>
</dbReference>
<dbReference type="PANTHER" id="PTHR31776">
    <property type="entry name" value="ALPHA-L-ARABINOFURANOSIDASE 1"/>
    <property type="match status" value="1"/>
</dbReference>
<dbReference type="EMBL" id="HBHX01065354">
    <property type="protein sequence ID" value="CAE0146133.1"/>
    <property type="molecule type" value="Transcribed_RNA"/>
</dbReference>
<accession>A0A7S3BW04</accession>
<feature type="domain" description="Alpha-L-arabinofuranosidase 1 catalytic" evidence="1">
    <location>
        <begin position="205"/>
        <end position="386"/>
    </location>
</feature>
<proteinExistence type="predicted"/>
<reference evidence="2" key="1">
    <citation type="submission" date="2021-01" db="EMBL/GenBank/DDBJ databases">
        <authorList>
            <person name="Corre E."/>
            <person name="Pelletier E."/>
            <person name="Niang G."/>
            <person name="Scheremetjew M."/>
            <person name="Finn R."/>
            <person name="Kale V."/>
            <person name="Holt S."/>
            <person name="Cochrane G."/>
            <person name="Meng A."/>
            <person name="Brown T."/>
            <person name="Cohen L."/>
        </authorList>
    </citation>
    <scope>NUCLEOTIDE SEQUENCE</scope>
    <source>
        <strain evidence="2">CCMP281</strain>
    </source>
</reference>
<dbReference type="Pfam" id="PF22848">
    <property type="entry name" value="ASD1_dom"/>
    <property type="match status" value="1"/>
</dbReference>
<protein>
    <recommendedName>
        <fullName evidence="1">Alpha-L-arabinofuranosidase 1 catalytic domain-containing protein</fullName>
    </recommendedName>
</protein>
<organism evidence="2">
    <name type="scientific">Haptolina ericina</name>
    <dbReference type="NCBI Taxonomy" id="156174"/>
    <lineage>
        <taxon>Eukaryota</taxon>
        <taxon>Haptista</taxon>
        <taxon>Haptophyta</taxon>
        <taxon>Prymnesiophyceae</taxon>
        <taxon>Prymnesiales</taxon>
        <taxon>Prymnesiaceae</taxon>
        <taxon>Haptolina</taxon>
    </lineage>
</organism>
<gene>
    <name evidence="2" type="ORF">HERI1096_LOCUS36186</name>
</gene>
<dbReference type="InterPro" id="IPR051563">
    <property type="entry name" value="Glycosyl_Hydrolase_51"/>
</dbReference>
<sequence>MAVDESFEADGFRGGKWAQWVEPSTIVGNVSRTTGHAFHGVASTKLQITSGAGRVGVSNKGLGNAGLFLQANKSYEGYLFAQLGPEAPAGGMDIMISLEGALGHGSPLASTSVTLQLPGWTRLNFSLTPSTGTQCDTIQPADDPSVDCGNPISSIGHACVQCHGQFSVSISSVGSVYVDYVFLQPGSWARLGELPVLKSATEVLKVMGVTGIRQGGSYASRAPGSAAYYQWQDWTGPPWARPSRGAQWNECLIGGWGPFEMIAMCNALGIEPIITTTESSTPDSLADLVEYCWADPASSALGRQRANDRGTPAPYNVTYFELGNEQYNSLFVEQVEAMEKRATALGKRGELRYLFPSNNFLSDSDIAKAEKLSPRLDAQMLVDLHVLGGGGVTAAEALFAAHPDFAMGAANAETNAGTHTHQRAMLEAADLNEWMSINASTQARLHFRAASFCMGSANDFDRWDQGISFFLPNGTWLQPPGYVHQLIASTWQPFALPVEVTGGSTTSVSAQQAANGSVVVVRLVNDSPQPLNVSVVLLNATGVPLLLDGARLTAWSLQADDPDAANTAGAPSTVSPTELSLPLERHGTSVALKAFDYTVIEIQVS</sequence>
<dbReference type="InterPro" id="IPR017853">
    <property type="entry name" value="GH"/>
</dbReference>
<dbReference type="InterPro" id="IPR055235">
    <property type="entry name" value="ASD1_cat"/>
</dbReference>
<evidence type="ECO:0000313" key="2">
    <source>
        <dbReference type="EMBL" id="CAE0146133.1"/>
    </source>
</evidence>